<organism evidence="1 2">
    <name type="scientific">Pelotomaculum schinkii</name>
    <dbReference type="NCBI Taxonomy" id="78350"/>
    <lineage>
        <taxon>Bacteria</taxon>
        <taxon>Bacillati</taxon>
        <taxon>Bacillota</taxon>
        <taxon>Clostridia</taxon>
        <taxon>Eubacteriales</taxon>
        <taxon>Desulfotomaculaceae</taxon>
        <taxon>Pelotomaculum</taxon>
    </lineage>
</organism>
<evidence type="ECO:0000313" key="1">
    <source>
        <dbReference type="EMBL" id="TEB07094.1"/>
    </source>
</evidence>
<gene>
    <name evidence="1" type="ORF">Psch_00636</name>
</gene>
<sequence>MKKPYEKPEIEITEFEIEDTITTSGGEIIDG</sequence>
<reference evidence="1 2" key="1">
    <citation type="journal article" date="2018" name="Environ. Microbiol.">
        <title>Novel energy conservation strategies and behaviour of Pelotomaculum schinkii driving syntrophic propionate catabolism.</title>
        <authorList>
            <person name="Hidalgo-Ahumada C.A.P."/>
            <person name="Nobu M.K."/>
            <person name="Narihiro T."/>
            <person name="Tamaki H."/>
            <person name="Liu W.T."/>
            <person name="Kamagata Y."/>
            <person name="Stams A.J.M."/>
            <person name="Imachi H."/>
            <person name="Sousa D.Z."/>
        </authorList>
    </citation>
    <scope>NUCLEOTIDE SEQUENCE [LARGE SCALE GENOMIC DNA]</scope>
    <source>
        <strain evidence="1 2">HH</strain>
    </source>
</reference>
<keyword evidence="2" id="KW-1185">Reference proteome</keyword>
<evidence type="ECO:0000313" key="2">
    <source>
        <dbReference type="Proteomes" id="UP000298324"/>
    </source>
</evidence>
<dbReference type="Proteomes" id="UP000298324">
    <property type="component" value="Unassembled WGS sequence"/>
</dbReference>
<dbReference type="AlphaFoldDB" id="A0A4Y7RDM1"/>
<dbReference type="EMBL" id="QFGA01000001">
    <property type="protein sequence ID" value="TEB07094.1"/>
    <property type="molecule type" value="Genomic_DNA"/>
</dbReference>
<protein>
    <submittedName>
        <fullName evidence="1">Uncharacterized protein</fullName>
    </submittedName>
</protein>
<proteinExistence type="predicted"/>
<accession>A0A4Y7RDM1</accession>
<name>A0A4Y7RDM1_9FIRM</name>
<comment type="caution">
    <text evidence="1">The sequence shown here is derived from an EMBL/GenBank/DDBJ whole genome shotgun (WGS) entry which is preliminary data.</text>
</comment>